<protein>
    <recommendedName>
        <fullName evidence="4">YiaAB two helix domain-containing protein</fullName>
    </recommendedName>
</protein>
<reference evidence="2 3" key="1">
    <citation type="submission" date="2020-08" db="EMBL/GenBank/DDBJ databases">
        <title>Functional genomics of gut bacteria from endangered species of beetles.</title>
        <authorList>
            <person name="Carlos-Shanley C."/>
        </authorList>
    </citation>
    <scope>NUCLEOTIDE SEQUENCE [LARGE SCALE GENOMIC DNA]</scope>
    <source>
        <strain evidence="2 3">S00179</strain>
    </source>
</reference>
<comment type="caution">
    <text evidence="2">The sequence shown here is derived from an EMBL/GenBank/DDBJ whole genome shotgun (WGS) entry which is preliminary data.</text>
</comment>
<keyword evidence="1" id="KW-1133">Transmembrane helix</keyword>
<evidence type="ECO:0000313" key="2">
    <source>
        <dbReference type="EMBL" id="MBB4867570.1"/>
    </source>
</evidence>
<dbReference type="EMBL" id="JACHLI010000043">
    <property type="protein sequence ID" value="MBB4867570.1"/>
    <property type="molecule type" value="Genomic_DNA"/>
</dbReference>
<dbReference type="RefSeq" id="WP_184597218.1">
    <property type="nucleotide sequence ID" value="NZ_JACHLI010000043.1"/>
</dbReference>
<dbReference type="AlphaFoldDB" id="A0A7W7KS55"/>
<dbReference type="Proteomes" id="UP000566995">
    <property type="component" value="Unassembled WGS sequence"/>
</dbReference>
<evidence type="ECO:0000313" key="3">
    <source>
        <dbReference type="Proteomes" id="UP000566995"/>
    </source>
</evidence>
<feature type="transmembrane region" description="Helical" evidence="1">
    <location>
        <begin position="9"/>
        <end position="28"/>
    </location>
</feature>
<name>A0A7W7KS55_PSENT</name>
<accession>A0A7W7KS55</accession>
<gene>
    <name evidence="2" type="ORF">HNP46_006484</name>
</gene>
<organism evidence="2 3">
    <name type="scientific">Pseudomonas nitroreducens</name>
    <dbReference type="NCBI Taxonomy" id="46680"/>
    <lineage>
        <taxon>Bacteria</taxon>
        <taxon>Pseudomonadati</taxon>
        <taxon>Pseudomonadota</taxon>
        <taxon>Gammaproteobacteria</taxon>
        <taxon>Pseudomonadales</taxon>
        <taxon>Pseudomonadaceae</taxon>
        <taxon>Pseudomonas</taxon>
    </lineage>
</organism>
<evidence type="ECO:0000256" key="1">
    <source>
        <dbReference type="SAM" id="Phobius"/>
    </source>
</evidence>
<proteinExistence type="predicted"/>
<keyword evidence="1" id="KW-0472">Membrane</keyword>
<feature type="transmembrane region" description="Helical" evidence="1">
    <location>
        <begin position="40"/>
        <end position="63"/>
    </location>
</feature>
<sequence length="88" mass="9651">MRKVTHSHLALSYFLQGSLAVCLGVLAVKGAIDADGWEDYLLPGLLVFCCAVMAIQVITAVTITEQCRRGRISQTTAQRLLGARPYWN</sequence>
<keyword evidence="1" id="KW-0812">Transmembrane</keyword>
<evidence type="ECO:0008006" key="4">
    <source>
        <dbReference type="Google" id="ProtNLM"/>
    </source>
</evidence>